<name>A0A9W9QR09_PENBR</name>
<feature type="transmembrane region" description="Helical" evidence="7">
    <location>
        <begin position="468"/>
        <end position="491"/>
    </location>
</feature>
<evidence type="ECO:0000256" key="6">
    <source>
        <dbReference type="ARBA" id="ARBA00023136"/>
    </source>
</evidence>
<evidence type="ECO:0000256" key="5">
    <source>
        <dbReference type="ARBA" id="ARBA00022989"/>
    </source>
</evidence>
<dbReference type="PROSITE" id="PS50850">
    <property type="entry name" value="MFS"/>
    <property type="match status" value="1"/>
</dbReference>
<feature type="transmembrane region" description="Helical" evidence="7">
    <location>
        <begin position="378"/>
        <end position="398"/>
    </location>
</feature>
<dbReference type="PANTHER" id="PTHR43791:SF92">
    <property type="entry name" value="AGL026WP"/>
    <property type="match status" value="1"/>
</dbReference>
<gene>
    <name evidence="9" type="ORF">N7541_011662</name>
</gene>
<feature type="non-terminal residue" evidence="9">
    <location>
        <position position="1"/>
    </location>
</feature>
<evidence type="ECO:0000256" key="4">
    <source>
        <dbReference type="ARBA" id="ARBA00022692"/>
    </source>
</evidence>
<feature type="transmembrane region" description="Helical" evidence="7">
    <location>
        <begin position="112"/>
        <end position="132"/>
    </location>
</feature>
<comment type="similarity">
    <text evidence="2">Belongs to the major facilitator superfamily.</text>
</comment>
<feature type="transmembrane region" description="Helical" evidence="7">
    <location>
        <begin position="144"/>
        <end position="164"/>
    </location>
</feature>
<dbReference type="InterPro" id="IPR020846">
    <property type="entry name" value="MFS_dom"/>
</dbReference>
<proteinExistence type="inferred from homology"/>
<reference evidence="9" key="2">
    <citation type="journal article" date="2023" name="IMA Fungus">
        <title>Comparative genomic study of the Penicillium genus elucidates a diverse pangenome and 15 lateral gene transfer events.</title>
        <authorList>
            <person name="Petersen C."/>
            <person name="Sorensen T."/>
            <person name="Nielsen M.R."/>
            <person name="Sondergaard T.E."/>
            <person name="Sorensen J.L."/>
            <person name="Fitzpatrick D.A."/>
            <person name="Frisvad J.C."/>
            <person name="Nielsen K.L."/>
        </authorList>
    </citation>
    <scope>NUCLEOTIDE SEQUENCE</scope>
    <source>
        <strain evidence="9">IBT 35675</strain>
    </source>
</reference>
<feature type="transmembrane region" description="Helical" evidence="7">
    <location>
        <begin position="346"/>
        <end position="366"/>
    </location>
</feature>
<dbReference type="GO" id="GO:0016020">
    <property type="term" value="C:membrane"/>
    <property type="evidence" value="ECO:0007669"/>
    <property type="project" value="UniProtKB-SubCell"/>
</dbReference>
<keyword evidence="4 7" id="KW-0812">Transmembrane</keyword>
<evidence type="ECO:0000256" key="1">
    <source>
        <dbReference type="ARBA" id="ARBA00004141"/>
    </source>
</evidence>
<keyword evidence="6 7" id="KW-0472">Membrane</keyword>
<sequence>MPSNPEIRLHPINIYYLQPWNEMDSKKEENFDMGHLSPGKVQHGEAIDISRLPPLLQNLAVEEREALEKRLVRRLDIRLMPMLVLIYILNYLDRNAIAAAKLAGLTEDLELSSVQFQTCVSILFVGYILMQVPSNLFLNKVGKPALYLPTCMVVWGILCGTSGAAQNFGGLVACRFLLGFVEAAYFPGCMVTLSAWYTRKELSLRTAILYCGSLLSGAFSGLIAAGITDNMDGVRGLRAWRWIFIIEGAITVVVAFSAYFVLINFPHNTTGISDTERELAIWRLRKDIGAQDEEPEENLSLVGGFKQCISDWKVWFLVTLVFGATSSGTINSFFPTVVEGLGKDKIQTLLLTVPPYILACIVAMLVSLNADRSGERYFHFTIPLWVSIAGFIISASTTQFGPRYFALMIMLPGVYTAFIIGITWVANTLPRPSAKKAAALAFANAIGNCSSIYSPYLYPSSGAPRFVLAMSVNAATSLLSIITASIFRFLLQRLNKGLDGEEVEECDEEGERVQKFRSLFWGGLPLAYSPVVVSAMGPYKLQHWKE</sequence>
<reference evidence="9" key="1">
    <citation type="submission" date="2022-12" db="EMBL/GenBank/DDBJ databases">
        <authorList>
            <person name="Petersen C."/>
        </authorList>
    </citation>
    <scope>NUCLEOTIDE SEQUENCE</scope>
    <source>
        <strain evidence="9">IBT 35675</strain>
    </source>
</reference>
<dbReference type="Pfam" id="PF07690">
    <property type="entry name" value="MFS_1"/>
    <property type="match status" value="1"/>
</dbReference>
<dbReference type="Proteomes" id="UP001148299">
    <property type="component" value="Unassembled WGS sequence"/>
</dbReference>
<dbReference type="FunFam" id="1.20.1250.20:FF:000057">
    <property type="entry name" value="MFS general substrate transporter"/>
    <property type="match status" value="1"/>
</dbReference>
<dbReference type="Gene3D" id="1.20.1250.20">
    <property type="entry name" value="MFS general substrate transporter like domains"/>
    <property type="match status" value="2"/>
</dbReference>
<keyword evidence="5 7" id="KW-1133">Transmembrane helix</keyword>
<feature type="transmembrane region" description="Helical" evidence="7">
    <location>
        <begin position="239"/>
        <end position="262"/>
    </location>
</feature>
<evidence type="ECO:0000313" key="9">
    <source>
        <dbReference type="EMBL" id="KAJ5342538.1"/>
    </source>
</evidence>
<feature type="transmembrane region" description="Helical" evidence="7">
    <location>
        <begin position="208"/>
        <end position="227"/>
    </location>
</feature>
<dbReference type="GO" id="GO:0022857">
    <property type="term" value="F:transmembrane transporter activity"/>
    <property type="evidence" value="ECO:0007669"/>
    <property type="project" value="InterPro"/>
</dbReference>
<dbReference type="FunFam" id="1.20.1250.20:FF:000013">
    <property type="entry name" value="MFS general substrate transporter"/>
    <property type="match status" value="1"/>
</dbReference>
<evidence type="ECO:0000313" key="10">
    <source>
        <dbReference type="Proteomes" id="UP001148299"/>
    </source>
</evidence>
<comment type="caution">
    <text evidence="9">The sequence shown here is derived from an EMBL/GenBank/DDBJ whole genome shotgun (WGS) entry which is preliminary data.</text>
</comment>
<dbReference type="SUPFAM" id="SSF103473">
    <property type="entry name" value="MFS general substrate transporter"/>
    <property type="match status" value="1"/>
</dbReference>
<evidence type="ECO:0000256" key="2">
    <source>
        <dbReference type="ARBA" id="ARBA00008335"/>
    </source>
</evidence>
<organism evidence="9 10">
    <name type="scientific">Penicillium brevicompactum</name>
    <dbReference type="NCBI Taxonomy" id="5074"/>
    <lineage>
        <taxon>Eukaryota</taxon>
        <taxon>Fungi</taxon>
        <taxon>Dikarya</taxon>
        <taxon>Ascomycota</taxon>
        <taxon>Pezizomycotina</taxon>
        <taxon>Eurotiomycetes</taxon>
        <taxon>Eurotiomycetidae</taxon>
        <taxon>Eurotiales</taxon>
        <taxon>Aspergillaceae</taxon>
        <taxon>Penicillium</taxon>
    </lineage>
</organism>
<feature type="transmembrane region" description="Helical" evidence="7">
    <location>
        <begin position="404"/>
        <end position="425"/>
    </location>
</feature>
<dbReference type="InterPro" id="IPR011701">
    <property type="entry name" value="MFS"/>
</dbReference>
<feature type="transmembrane region" description="Helical" evidence="7">
    <location>
        <begin position="437"/>
        <end position="456"/>
    </location>
</feature>
<keyword evidence="10" id="KW-1185">Reference proteome</keyword>
<dbReference type="EMBL" id="JAPZBR010000008">
    <property type="protein sequence ID" value="KAJ5342538.1"/>
    <property type="molecule type" value="Genomic_DNA"/>
</dbReference>
<feature type="transmembrane region" description="Helical" evidence="7">
    <location>
        <begin position="314"/>
        <end position="334"/>
    </location>
</feature>
<keyword evidence="3" id="KW-0813">Transport</keyword>
<dbReference type="PANTHER" id="PTHR43791">
    <property type="entry name" value="PERMEASE-RELATED"/>
    <property type="match status" value="1"/>
</dbReference>
<evidence type="ECO:0000256" key="7">
    <source>
        <dbReference type="SAM" id="Phobius"/>
    </source>
</evidence>
<evidence type="ECO:0000256" key="3">
    <source>
        <dbReference type="ARBA" id="ARBA00022448"/>
    </source>
</evidence>
<comment type="subcellular location">
    <subcellularLocation>
        <location evidence="1">Membrane</location>
        <topology evidence="1">Multi-pass membrane protein</topology>
    </subcellularLocation>
</comment>
<dbReference type="InterPro" id="IPR036259">
    <property type="entry name" value="MFS_trans_sf"/>
</dbReference>
<feature type="domain" description="Major facilitator superfamily (MFS) profile" evidence="8">
    <location>
        <begin position="79"/>
        <end position="488"/>
    </location>
</feature>
<feature type="transmembrane region" description="Helical" evidence="7">
    <location>
        <begin position="176"/>
        <end position="196"/>
    </location>
</feature>
<evidence type="ECO:0000259" key="8">
    <source>
        <dbReference type="PROSITE" id="PS50850"/>
    </source>
</evidence>
<accession>A0A9W9QR09</accession>
<protein>
    <recommendedName>
        <fullName evidence="8">Major facilitator superfamily (MFS) profile domain-containing protein</fullName>
    </recommendedName>
</protein>
<dbReference type="AlphaFoldDB" id="A0A9W9QR09"/>